<name>A0A2Z5G9S9_9BACT</name>
<dbReference type="AlphaFoldDB" id="A0A2Z5G9S9"/>
<evidence type="ECO:0000259" key="4">
    <source>
        <dbReference type="Pfam" id="PF00691"/>
    </source>
</evidence>
<evidence type="ECO:0000256" key="2">
    <source>
        <dbReference type="SAM" id="MobiDB-lite"/>
    </source>
</evidence>
<dbReference type="Pfam" id="PF00691">
    <property type="entry name" value="OmpA"/>
    <property type="match status" value="1"/>
</dbReference>
<dbReference type="KEGG" id="abas:ACPOL_6699"/>
<dbReference type="Proteomes" id="UP000253606">
    <property type="component" value="Chromosome"/>
</dbReference>
<feature type="compositionally biased region" description="Polar residues" evidence="2">
    <location>
        <begin position="57"/>
        <end position="80"/>
    </location>
</feature>
<sequence length="342" mass="35814">MLYIKSRGCTLLVVKQTTWLLSTALAVPLLASETTLSSVAQTAPAPSAADASQTSAISQAQPNTASQPSPTDSKTYATGQPLSVQSNEGFWGHLNPFARKKWVNRQVNPVKDRLNELDQLSAKNGNDIKDVDQRAQAGIHQAQSTADQASQQAASANSTASQAQQLAQQSGTRTQQLGSTVANLDQYQTVSDTEIHFRPGQLALNSKAKDALDGIASQLQGQKGYLIEVQGYSRAKGQAGIQSSEKLANAVVRYLVEDHQVPVYRVHVLGMGNAALQSSDNSTTTGNATTGSVVHVTLVQNSLAALNSSGSSGSSPIGATQQPANGQSPRSAPSSPSAPQQQ</sequence>
<evidence type="ECO:0000313" key="5">
    <source>
        <dbReference type="EMBL" id="AXC15911.1"/>
    </source>
</evidence>
<organism evidence="5 6">
    <name type="scientific">Acidisarcina polymorpha</name>
    <dbReference type="NCBI Taxonomy" id="2211140"/>
    <lineage>
        <taxon>Bacteria</taxon>
        <taxon>Pseudomonadati</taxon>
        <taxon>Acidobacteriota</taxon>
        <taxon>Terriglobia</taxon>
        <taxon>Terriglobales</taxon>
        <taxon>Acidobacteriaceae</taxon>
        <taxon>Acidisarcina</taxon>
    </lineage>
</organism>
<feature type="region of interest" description="Disordered" evidence="2">
    <location>
        <begin position="47"/>
        <end position="80"/>
    </location>
</feature>
<dbReference type="SUPFAM" id="SSF103088">
    <property type="entry name" value="OmpA-like"/>
    <property type="match status" value="1"/>
</dbReference>
<feature type="compositionally biased region" description="Low complexity" evidence="2">
    <location>
        <begin position="327"/>
        <end position="342"/>
    </location>
</feature>
<evidence type="ECO:0000256" key="3">
    <source>
        <dbReference type="SAM" id="SignalP"/>
    </source>
</evidence>
<dbReference type="OrthoDB" id="118502at2"/>
<feature type="signal peptide" evidence="3">
    <location>
        <begin position="1"/>
        <end position="31"/>
    </location>
</feature>
<dbReference type="InterPro" id="IPR006665">
    <property type="entry name" value="OmpA-like"/>
</dbReference>
<keyword evidence="1" id="KW-0175">Coiled coil</keyword>
<evidence type="ECO:0000256" key="1">
    <source>
        <dbReference type="SAM" id="Coils"/>
    </source>
</evidence>
<proteinExistence type="predicted"/>
<dbReference type="EMBL" id="CP030840">
    <property type="protein sequence ID" value="AXC15911.1"/>
    <property type="molecule type" value="Genomic_DNA"/>
</dbReference>
<feature type="region of interest" description="Disordered" evidence="2">
    <location>
        <begin position="307"/>
        <end position="342"/>
    </location>
</feature>
<keyword evidence="6" id="KW-1185">Reference proteome</keyword>
<feature type="coiled-coil region" evidence="1">
    <location>
        <begin position="139"/>
        <end position="166"/>
    </location>
</feature>
<evidence type="ECO:0000313" key="6">
    <source>
        <dbReference type="Proteomes" id="UP000253606"/>
    </source>
</evidence>
<feature type="compositionally biased region" description="Polar residues" evidence="2">
    <location>
        <begin position="317"/>
        <end position="326"/>
    </location>
</feature>
<dbReference type="Gene3D" id="3.30.1330.60">
    <property type="entry name" value="OmpA-like domain"/>
    <property type="match status" value="1"/>
</dbReference>
<feature type="chain" id="PRO_5016422878" evidence="3">
    <location>
        <begin position="32"/>
        <end position="342"/>
    </location>
</feature>
<feature type="domain" description="OmpA-like" evidence="4">
    <location>
        <begin position="197"/>
        <end position="284"/>
    </location>
</feature>
<protein>
    <submittedName>
        <fullName evidence="5">Outer membrane protein, OmpA/MotB family</fullName>
    </submittedName>
</protein>
<reference evidence="5 6" key="1">
    <citation type="journal article" date="2018" name="Front. Microbiol.">
        <title>Hydrolytic Capabilities as a Key to Environmental Success: Chitinolytic and Cellulolytic Acidobacteria From Acidic Sub-arctic Soils and Boreal Peatlands.</title>
        <authorList>
            <person name="Belova S.E."/>
            <person name="Ravin N.V."/>
            <person name="Pankratov T.A."/>
            <person name="Rakitin A.L."/>
            <person name="Ivanova A.A."/>
            <person name="Beletsky A.V."/>
            <person name="Mardanov A.V."/>
            <person name="Sinninghe Damste J.S."/>
            <person name="Dedysh S.N."/>
        </authorList>
    </citation>
    <scope>NUCLEOTIDE SEQUENCE [LARGE SCALE GENOMIC DNA]</scope>
    <source>
        <strain evidence="5 6">SBC82</strain>
    </source>
</reference>
<feature type="compositionally biased region" description="Low complexity" evidence="2">
    <location>
        <begin position="47"/>
        <end position="56"/>
    </location>
</feature>
<gene>
    <name evidence="5" type="ORF">ACPOL_6699</name>
</gene>
<keyword evidence="3" id="KW-0732">Signal</keyword>
<accession>A0A2Z5G9S9</accession>
<dbReference type="InterPro" id="IPR036737">
    <property type="entry name" value="OmpA-like_sf"/>
</dbReference>